<keyword evidence="8" id="KW-1185">Reference proteome</keyword>
<dbReference type="Gene3D" id="1.20.1250.20">
    <property type="entry name" value="MFS general substrate transporter like domains"/>
    <property type="match status" value="2"/>
</dbReference>
<dbReference type="OrthoDB" id="3026777at2759"/>
<keyword evidence="4 6" id="KW-0472">Membrane</keyword>
<feature type="transmembrane region" description="Helical" evidence="6">
    <location>
        <begin position="139"/>
        <end position="159"/>
    </location>
</feature>
<dbReference type="PANTHER" id="PTHR23507:SF1">
    <property type="entry name" value="FI18259P1-RELATED"/>
    <property type="match status" value="1"/>
</dbReference>
<evidence type="ECO:0000313" key="7">
    <source>
        <dbReference type="EMBL" id="AYO41734.1"/>
    </source>
</evidence>
<evidence type="ECO:0000313" key="8">
    <source>
        <dbReference type="Proteomes" id="UP000269793"/>
    </source>
</evidence>
<feature type="transmembrane region" description="Helical" evidence="6">
    <location>
        <begin position="568"/>
        <end position="589"/>
    </location>
</feature>
<gene>
    <name evidence="7" type="primary">tetA</name>
    <name evidence="7" type="ORF">DNF11_0784</name>
</gene>
<feature type="transmembrane region" description="Helical" evidence="6">
    <location>
        <begin position="407"/>
        <end position="432"/>
    </location>
</feature>
<feature type="region of interest" description="Disordered" evidence="5">
    <location>
        <begin position="462"/>
        <end position="481"/>
    </location>
</feature>
<dbReference type="GO" id="GO:0022857">
    <property type="term" value="F:transmembrane transporter activity"/>
    <property type="evidence" value="ECO:0007669"/>
    <property type="project" value="InterPro"/>
</dbReference>
<dbReference type="PANTHER" id="PTHR23507">
    <property type="entry name" value="ZGC:174356"/>
    <property type="match status" value="1"/>
</dbReference>
<feature type="transmembrane region" description="Helical" evidence="6">
    <location>
        <begin position="241"/>
        <end position="262"/>
    </location>
</feature>
<dbReference type="SUPFAM" id="SSF103473">
    <property type="entry name" value="MFS general substrate transporter"/>
    <property type="match status" value="2"/>
</dbReference>
<dbReference type="InterPro" id="IPR036259">
    <property type="entry name" value="MFS_trans_sf"/>
</dbReference>
<feature type="transmembrane region" description="Helical" evidence="6">
    <location>
        <begin position="374"/>
        <end position="395"/>
    </location>
</feature>
<sequence length="640" mass="70204">MSEEDVPSVSQNYAHSVPSMTPLQSQIPVTEFVSALAPEEEEEAEDELGWLRRLPWWHRPRPLWLFPVVFLFAVAAGIMLAARIELLLSLTCDMQHIDDPPSVPPQPLSLNTSSIHARSVHIPSAHCRQSVEAQSLLSIVQLQLLMIVGMCSMLTTGFWSQLSDRTGRKPILFAALGGGLINDAVALTVSSVPMSRIPTGWWILVWGSVIEGVLGSTGLVTAMAQSYMTDVTASGTRSHEFALLTGTLFLGVAFGPTIGGLITKYTESLSTTILVAVAVRLFIFVITPGLPDSLRPDVRVRAVADHRTRLHETYEHQSKTMRAWVTVKHVLMTPFHNLAFLLPQGRSDHYERLSGDERGDFQVHSRHEPRNTSLLFLSAAYAVEVTCMAVVPIKIQYVQLVFGWSSSAVGLFVSFSAMSRMLTLTVLLPLIVRYLHHMPKSIVLPQDNPLVPDDAGIHALDENGRSKRHSPTIPHQWSTTEHELERQWQTRSKKLKMIHDSHMDKYIAVVSSLTTVAASVIMARAKTPAWFLIGTFAVSLGAGVGSALSSLGMAVISRPNSAGRLFGAWAVLSTLSGTIVGPMLFSLVFSHSAAYAPSLSFYLVALLQISSVFLLCFVRLGSTDTLEGLPPRPFPPRRST</sequence>
<evidence type="ECO:0000256" key="4">
    <source>
        <dbReference type="ARBA" id="ARBA00023136"/>
    </source>
</evidence>
<reference evidence="7 8" key="1">
    <citation type="submission" date="2018-10" db="EMBL/GenBank/DDBJ databases">
        <title>Complete genome sequence of Malassezia restricta CBS 7877.</title>
        <authorList>
            <person name="Morand S.C."/>
            <person name="Bertignac M."/>
            <person name="Iltis A."/>
            <person name="Kolder I."/>
            <person name="Pirovano W."/>
            <person name="Jourdain R."/>
            <person name="Clavaud C."/>
        </authorList>
    </citation>
    <scope>NUCLEOTIDE SEQUENCE [LARGE SCALE GENOMIC DNA]</scope>
    <source>
        <strain evidence="7 8">CBS 7877</strain>
    </source>
</reference>
<accession>A0A3G2S197</accession>
<proteinExistence type="predicted"/>
<feature type="transmembrane region" description="Helical" evidence="6">
    <location>
        <begin position="201"/>
        <end position="220"/>
    </location>
</feature>
<dbReference type="Pfam" id="PF07690">
    <property type="entry name" value="MFS_1"/>
    <property type="match status" value="1"/>
</dbReference>
<feature type="transmembrane region" description="Helical" evidence="6">
    <location>
        <begin position="63"/>
        <end position="84"/>
    </location>
</feature>
<feature type="transmembrane region" description="Helical" evidence="6">
    <location>
        <begin position="171"/>
        <end position="189"/>
    </location>
</feature>
<name>A0A3G2S197_MALR7</name>
<evidence type="ECO:0000256" key="5">
    <source>
        <dbReference type="SAM" id="MobiDB-lite"/>
    </source>
</evidence>
<evidence type="ECO:0000256" key="6">
    <source>
        <dbReference type="SAM" id="Phobius"/>
    </source>
</evidence>
<feature type="transmembrane region" description="Helical" evidence="6">
    <location>
        <begin position="529"/>
        <end position="556"/>
    </location>
</feature>
<dbReference type="GO" id="GO:0016020">
    <property type="term" value="C:membrane"/>
    <property type="evidence" value="ECO:0007669"/>
    <property type="project" value="UniProtKB-SubCell"/>
</dbReference>
<feature type="transmembrane region" description="Helical" evidence="6">
    <location>
        <begin position="601"/>
        <end position="622"/>
    </location>
</feature>
<organism evidence="7 8">
    <name type="scientific">Malassezia restricta (strain ATCC 96810 / NBRC 103918 / CBS 7877)</name>
    <name type="common">Seborrheic dermatitis infection agent</name>
    <dbReference type="NCBI Taxonomy" id="425264"/>
    <lineage>
        <taxon>Eukaryota</taxon>
        <taxon>Fungi</taxon>
        <taxon>Dikarya</taxon>
        <taxon>Basidiomycota</taxon>
        <taxon>Ustilaginomycotina</taxon>
        <taxon>Malasseziomycetes</taxon>
        <taxon>Malasseziales</taxon>
        <taxon>Malasseziaceae</taxon>
        <taxon>Malassezia</taxon>
    </lineage>
</organism>
<dbReference type="AlphaFoldDB" id="A0A3G2S197"/>
<dbReference type="EMBL" id="CP033149">
    <property type="protein sequence ID" value="AYO41734.1"/>
    <property type="molecule type" value="Genomic_DNA"/>
</dbReference>
<comment type="subcellular location">
    <subcellularLocation>
        <location evidence="1">Membrane</location>
        <topology evidence="1">Multi-pass membrane protein</topology>
    </subcellularLocation>
</comment>
<feature type="transmembrane region" description="Helical" evidence="6">
    <location>
        <begin position="506"/>
        <end position="523"/>
    </location>
</feature>
<keyword evidence="2 6" id="KW-0812">Transmembrane</keyword>
<dbReference type="VEuPathDB" id="FungiDB:DNF11_0784"/>
<feature type="transmembrane region" description="Helical" evidence="6">
    <location>
        <begin position="268"/>
        <end position="291"/>
    </location>
</feature>
<evidence type="ECO:0000256" key="3">
    <source>
        <dbReference type="ARBA" id="ARBA00022989"/>
    </source>
</evidence>
<keyword evidence="3 6" id="KW-1133">Transmembrane helix</keyword>
<dbReference type="InterPro" id="IPR011701">
    <property type="entry name" value="MFS"/>
</dbReference>
<protein>
    <submittedName>
        <fullName evidence="7">Tetracycline resistance protein, class C</fullName>
    </submittedName>
</protein>
<dbReference type="Proteomes" id="UP000269793">
    <property type="component" value="Chromosome II"/>
</dbReference>
<evidence type="ECO:0000256" key="1">
    <source>
        <dbReference type="ARBA" id="ARBA00004141"/>
    </source>
</evidence>
<evidence type="ECO:0000256" key="2">
    <source>
        <dbReference type="ARBA" id="ARBA00022692"/>
    </source>
</evidence>